<dbReference type="RefSeq" id="WP_151971594.1">
    <property type="nucleotide sequence ID" value="NZ_AP019860.1"/>
</dbReference>
<dbReference type="InterPro" id="IPR003331">
    <property type="entry name" value="UDP_GlcNAc_Epimerase_2_dom"/>
</dbReference>
<evidence type="ECO:0000313" key="6">
    <source>
        <dbReference type="EMBL" id="BBM87579.1"/>
    </source>
</evidence>
<keyword evidence="7" id="KW-1185">Reference proteome</keyword>
<sequence length="372" mass="41895">MKQKILVVFGTRPEAIKMIPVIKALQKRNSKIYICVTGQHREMLDQVLQFFDIQPDFDLNVMSPNQDLSTLTSKIILQLKDIISKIKPHWVVVQGDTTTTFCAALSAFYHKIPVAHIEAGLRTGDPYKPWPEEVNRKLVTHIAKIHFAPTNEAKSHLIKEGVNQESIHVTGNTSIDALLDSVKVVEKMPKKFATKYQLNTQKKIILVTGHRRENFGKGLEEICEALKSIALKYDGVHIIYPVHPNPNVQKTVNDILANQSRIQLIEPLSYPQFVYLMTKSYFIITDSGGIQEEAPSLNKPVLVTRESTERQEVVNCGAAYLVGTSKEKIMEKVGNLLEDKKMYDAMSTVSNPYGDGNAAEKIANILLQIRVY</sequence>
<evidence type="ECO:0000256" key="3">
    <source>
        <dbReference type="ARBA" id="ARBA00038858"/>
    </source>
</evidence>
<evidence type="ECO:0000256" key="2">
    <source>
        <dbReference type="ARBA" id="ARBA00038209"/>
    </source>
</evidence>
<accession>A0A5S9F7C7</accession>
<dbReference type="PANTHER" id="PTHR43174:SF2">
    <property type="entry name" value="UDP-N-ACETYLGLUCOSAMINE 2-EPIMERASE"/>
    <property type="match status" value="1"/>
</dbReference>
<name>A0A5S9F7C7_UABAM</name>
<proteinExistence type="inferred from homology"/>
<evidence type="ECO:0000313" key="7">
    <source>
        <dbReference type="Proteomes" id="UP000326354"/>
    </source>
</evidence>
<protein>
    <recommendedName>
        <fullName evidence="3">UDP-N-acetylglucosamine 2-epimerase (non-hydrolyzing)</fullName>
        <ecNumber evidence="3">5.1.3.14</ecNumber>
    </recommendedName>
</protein>
<dbReference type="PANTHER" id="PTHR43174">
    <property type="entry name" value="UDP-N-ACETYLGLUCOSAMINE 2-EPIMERASE"/>
    <property type="match status" value="1"/>
</dbReference>
<comment type="similarity">
    <text evidence="2 4">Belongs to the UDP-N-acetylglucosamine 2-epimerase family.</text>
</comment>
<dbReference type="CDD" id="cd03786">
    <property type="entry name" value="GTB_UDP-GlcNAc_2-Epimerase"/>
    <property type="match status" value="1"/>
</dbReference>
<dbReference type="AlphaFoldDB" id="A0A5S9F7C7"/>
<evidence type="ECO:0000256" key="4">
    <source>
        <dbReference type="RuleBase" id="RU003513"/>
    </source>
</evidence>
<dbReference type="SUPFAM" id="SSF53756">
    <property type="entry name" value="UDP-Glycosyltransferase/glycogen phosphorylase"/>
    <property type="match status" value="1"/>
</dbReference>
<evidence type="ECO:0000259" key="5">
    <source>
        <dbReference type="Pfam" id="PF02350"/>
    </source>
</evidence>
<dbReference type="OrthoDB" id="9803238at2"/>
<dbReference type="InterPro" id="IPR029767">
    <property type="entry name" value="WecB-like"/>
</dbReference>
<organism evidence="6 7">
    <name type="scientific">Uabimicrobium amorphum</name>
    <dbReference type="NCBI Taxonomy" id="2596890"/>
    <lineage>
        <taxon>Bacteria</taxon>
        <taxon>Pseudomonadati</taxon>
        <taxon>Planctomycetota</taxon>
        <taxon>Candidatus Uabimicrobiia</taxon>
        <taxon>Candidatus Uabimicrobiales</taxon>
        <taxon>Candidatus Uabimicrobiaceae</taxon>
        <taxon>Candidatus Uabimicrobium</taxon>
    </lineage>
</organism>
<dbReference type="EMBL" id="AP019860">
    <property type="protein sequence ID" value="BBM87579.1"/>
    <property type="molecule type" value="Genomic_DNA"/>
</dbReference>
<gene>
    <name evidence="6" type="ORF">UABAM_05991</name>
</gene>
<dbReference type="NCBIfam" id="TIGR00236">
    <property type="entry name" value="wecB"/>
    <property type="match status" value="1"/>
</dbReference>
<dbReference type="Gene3D" id="3.40.50.2000">
    <property type="entry name" value="Glycogen Phosphorylase B"/>
    <property type="match status" value="2"/>
</dbReference>
<evidence type="ECO:0000256" key="1">
    <source>
        <dbReference type="ARBA" id="ARBA00023235"/>
    </source>
</evidence>
<dbReference type="Pfam" id="PF02350">
    <property type="entry name" value="Epimerase_2"/>
    <property type="match status" value="1"/>
</dbReference>
<feature type="domain" description="UDP-N-acetylglucosamine 2-epimerase" evidence="5">
    <location>
        <begin position="23"/>
        <end position="366"/>
    </location>
</feature>
<dbReference type="Proteomes" id="UP000326354">
    <property type="component" value="Chromosome"/>
</dbReference>
<keyword evidence="1 4" id="KW-0413">Isomerase</keyword>
<dbReference type="KEGG" id="uam:UABAM_05991"/>
<reference evidence="6 7" key="1">
    <citation type="submission" date="2019-08" db="EMBL/GenBank/DDBJ databases">
        <title>Complete genome sequence of Candidatus Uab amorphum.</title>
        <authorList>
            <person name="Shiratori T."/>
            <person name="Suzuki S."/>
            <person name="Kakizawa Y."/>
            <person name="Ishida K."/>
        </authorList>
    </citation>
    <scope>NUCLEOTIDE SEQUENCE [LARGE SCALE GENOMIC DNA]</scope>
    <source>
        <strain evidence="6 7">SRT547</strain>
    </source>
</reference>
<dbReference type="GO" id="GO:0008761">
    <property type="term" value="F:UDP-N-acetylglucosamine 2-epimerase activity"/>
    <property type="evidence" value="ECO:0007669"/>
    <property type="project" value="UniProtKB-EC"/>
</dbReference>
<dbReference type="EC" id="5.1.3.14" evidence="3"/>